<name>A0A7I4XYP7_HAECO</name>
<protein>
    <submittedName>
        <fullName evidence="3">V-SNARE coiled-coil homology domain-containing protein</fullName>
    </submittedName>
</protein>
<reference evidence="3" key="1">
    <citation type="submission" date="2020-12" db="UniProtKB">
        <authorList>
            <consortium name="WormBaseParasite"/>
        </authorList>
    </citation>
    <scope>IDENTIFICATION</scope>
    <source>
        <strain evidence="3">MHco3</strain>
    </source>
</reference>
<evidence type="ECO:0000313" key="3">
    <source>
        <dbReference type="WBParaSite" id="HCON_00021710-00001"/>
    </source>
</evidence>
<sequence length="101" mass="10830">MDSPMTHSHSKESRAVVALTPKSDSETASTNLDDDRPAVRGRDAKTLRDATVLAIAEVRDEASAGATKLTQTINEGKSSLLSDLNSSFAAVAERICLWSQR</sequence>
<dbReference type="Proteomes" id="UP000025227">
    <property type="component" value="Unplaced"/>
</dbReference>
<keyword evidence="2" id="KW-1185">Reference proteome</keyword>
<feature type="compositionally biased region" description="Basic and acidic residues" evidence="1">
    <location>
        <begin position="33"/>
        <end position="43"/>
    </location>
</feature>
<evidence type="ECO:0000313" key="2">
    <source>
        <dbReference type="Proteomes" id="UP000025227"/>
    </source>
</evidence>
<accession>A0A7I4XYP7</accession>
<dbReference type="OrthoDB" id="10471652at2759"/>
<feature type="region of interest" description="Disordered" evidence="1">
    <location>
        <begin position="1"/>
        <end position="43"/>
    </location>
</feature>
<dbReference type="AlphaFoldDB" id="A0A7I4XYP7"/>
<organism evidence="2 3">
    <name type="scientific">Haemonchus contortus</name>
    <name type="common">Barber pole worm</name>
    <dbReference type="NCBI Taxonomy" id="6289"/>
    <lineage>
        <taxon>Eukaryota</taxon>
        <taxon>Metazoa</taxon>
        <taxon>Ecdysozoa</taxon>
        <taxon>Nematoda</taxon>
        <taxon>Chromadorea</taxon>
        <taxon>Rhabditida</taxon>
        <taxon>Rhabditina</taxon>
        <taxon>Rhabditomorpha</taxon>
        <taxon>Strongyloidea</taxon>
        <taxon>Trichostrongylidae</taxon>
        <taxon>Haemonchus</taxon>
    </lineage>
</organism>
<evidence type="ECO:0000256" key="1">
    <source>
        <dbReference type="SAM" id="MobiDB-lite"/>
    </source>
</evidence>
<proteinExistence type="predicted"/>
<dbReference type="WBParaSite" id="HCON_00021710-00001">
    <property type="protein sequence ID" value="HCON_00021710-00001"/>
    <property type="gene ID" value="HCON_00021710"/>
</dbReference>